<accession>A0A5C8PBV7</accession>
<sequence length="73" mass="7879">MKTFYVEAGHEARHRGVWYGPGILVILEDGEGVEVFAAANGRRGACIGSYTYMQLDATSPPRGLRANLMHAAA</sequence>
<reference evidence="1 2" key="1">
    <citation type="submission" date="2019-06" db="EMBL/GenBank/DDBJ databases">
        <title>New taxonomy in bacterial strain CC-CFT640, isolated from vineyard.</title>
        <authorList>
            <person name="Lin S.-Y."/>
            <person name="Tsai C.-F."/>
            <person name="Young C.-C."/>
        </authorList>
    </citation>
    <scope>NUCLEOTIDE SEQUENCE [LARGE SCALE GENOMIC DNA]</scope>
    <source>
        <strain evidence="1 2">CC-CFT640</strain>
    </source>
</reference>
<dbReference type="RefSeq" id="WP_147851162.1">
    <property type="nucleotide sequence ID" value="NZ_VDUZ01000051.1"/>
</dbReference>
<comment type="caution">
    <text evidence="1">The sequence shown here is derived from an EMBL/GenBank/DDBJ whole genome shotgun (WGS) entry which is preliminary data.</text>
</comment>
<keyword evidence="2" id="KW-1185">Reference proteome</keyword>
<dbReference type="EMBL" id="VDUZ01000051">
    <property type="protein sequence ID" value="TXL70938.1"/>
    <property type="molecule type" value="Genomic_DNA"/>
</dbReference>
<evidence type="ECO:0000313" key="2">
    <source>
        <dbReference type="Proteomes" id="UP000321638"/>
    </source>
</evidence>
<evidence type="ECO:0000313" key="1">
    <source>
        <dbReference type="EMBL" id="TXL70938.1"/>
    </source>
</evidence>
<dbReference type="OrthoDB" id="9859159at2"/>
<dbReference type="AlphaFoldDB" id="A0A5C8PBV7"/>
<protein>
    <submittedName>
        <fullName evidence="1">Uncharacterized protein</fullName>
    </submittedName>
</protein>
<gene>
    <name evidence="1" type="ORF">FHP25_32460</name>
</gene>
<name>A0A5C8PBV7_9HYPH</name>
<dbReference type="Proteomes" id="UP000321638">
    <property type="component" value="Unassembled WGS sequence"/>
</dbReference>
<proteinExistence type="predicted"/>
<organism evidence="1 2">
    <name type="scientific">Vineibacter terrae</name>
    <dbReference type="NCBI Taxonomy" id="2586908"/>
    <lineage>
        <taxon>Bacteria</taxon>
        <taxon>Pseudomonadati</taxon>
        <taxon>Pseudomonadota</taxon>
        <taxon>Alphaproteobacteria</taxon>
        <taxon>Hyphomicrobiales</taxon>
        <taxon>Vineibacter</taxon>
    </lineage>
</organism>